<dbReference type="Gene3D" id="3.30.930.10">
    <property type="entry name" value="Bira Bifunctional Protein, Domain 2"/>
    <property type="match status" value="1"/>
</dbReference>
<evidence type="ECO:0000259" key="13">
    <source>
        <dbReference type="PROSITE" id="PS50862"/>
    </source>
</evidence>
<evidence type="ECO:0000256" key="10">
    <source>
        <dbReference type="ARBA" id="ARBA00023146"/>
    </source>
</evidence>
<reference evidence="14 15" key="1">
    <citation type="journal article" date="2016" name="Nat. Commun.">
        <title>Thousands of microbial genomes shed light on interconnected biogeochemical processes in an aquifer system.</title>
        <authorList>
            <person name="Anantharaman K."/>
            <person name="Brown C.T."/>
            <person name="Hug L.A."/>
            <person name="Sharon I."/>
            <person name="Castelle C.J."/>
            <person name="Probst A.J."/>
            <person name="Thomas B.C."/>
            <person name="Singh A."/>
            <person name="Wilkins M.J."/>
            <person name="Karaoz U."/>
            <person name="Brodie E.L."/>
            <person name="Williams K.H."/>
            <person name="Hubbard S.S."/>
            <person name="Banfield J.F."/>
        </authorList>
    </citation>
    <scope>NUCLEOTIDE SEQUENCE [LARGE SCALE GENOMIC DNA]</scope>
</reference>
<comment type="subcellular location">
    <subcellularLocation>
        <location evidence="12">Cytoplasm</location>
    </subcellularLocation>
</comment>
<comment type="similarity">
    <text evidence="1 12">Belongs to the class-II aminoacyl-tRNA synthetase family.</text>
</comment>
<dbReference type="InterPro" id="IPR004154">
    <property type="entry name" value="Anticodon-bd"/>
</dbReference>
<dbReference type="PRINTS" id="PR01047">
    <property type="entry name" value="TRNASYNTHTHR"/>
</dbReference>
<feature type="domain" description="Aminoacyl-transfer RNA synthetases class-II family profile" evidence="13">
    <location>
        <begin position="198"/>
        <end position="495"/>
    </location>
</feature>
<dbReference type="FunFam" id="3.40.50.800:FF:000001">
    <property type="entry name" value="Threonine--tRNA ligase"/>
    <property type="match status" value="1"/>
</dbReference>
<keyword evidence="7 12" id="KW-0067">ATP-binding</keyword>
<dbReference type="InterPro" id="IPR002320">
    <property type="entry name" value="Thr-tRNA-ligase_IIa"/>
</dbReference>
<keyword evidence="9 12" id="KW-0648">Protein biosynthesis</keyword>
<evidence type="ECO:0000313" key="14">
    <source>
        <dbReference type="EMBL" id="OGD30111.1"/>
    </source>
</evidence>
<evidence type="ECO:0000256" key="7">
    <source>
        <dbReference type="ARBA" id="ARBA00022840"/>
    </source>
</evidence>
<dbReference type="GO" id="GO:0005737">
    <property type="term" value="C:cytoplasm"/>
    <property type="evidence" value="ECO:0007669"/>
    <property type="project" value="UniProtKB-SubCell"/>
</dbReference>
<feature type="binding site" evidence="12">
    <location>
        <position position="342"/>
    </location>
    <ligand>
        <name>Zn(2+)</name>
        <dbReference type="ChEBI" id="CHEBI:29105"/>
        <note>catalytic</note>
    </ligand>
</feature>
<keyword evidence="10 12" id="KW-0030">Aminoacyl-tRNA synthetase</keyword>
<dbReference type="NCBIfam" id="TIGR00418">
    <property type="entry name" value="thrS"/>
    <property type="match status" value="1"/>
</dbReference>
<dbReference type="Pfam" id="PF03129">
    <property type="entry name" value="HGTP_anticodon"/>
    <property type="match status" value="1"/>
</dbReference>
<dbReference type="FunFam" id="3.30.930.10:FF:000002">
    <property type="entry name" value="Threonine--tRNA ligase"/>
    <property type="match status" value="1"/>
</dbReference>
<organism evidence="14 15">
    <name type="scientific">Candidatus Azambacteria bacterium RIFCSPHIGHO2_02_46_12</name>
    <dbReference type="NCBI Taxonomy" id="1797295"/>
    <lineage>
        <taxon>Bacteria</taxon>
        <taxon>Candidatus Azamiibacteriota</taxon>
    </lineage>
</organism>
<gene>
    <name evidence="12" type="primary">thrS</name>
    <name evidence="14" type="ORF">A2W60_00630</name>
</gene>
<keyword evidence="3 12" id="KW-0436">Ligase</keyword>
<keyword evidence="12" id="KW-0963">Cytoplasm</keyword>
<dbReference type="GO" id="GO:0046872">
    <property type="term" value="F:metal ion binding"/>
    <property type="evidence" value="ECO:0007669"/>
    <property type="project" value="UniProtKB-KW"/>
</dbReference>
<dbReference type="Pfam" id="PF07973">
    <property type="entry name" value="tRNA_SAD"/>
    <property type="match status" value="1"/>
</dbReference>
<dbReference type="Pfam" id="PF00587">
    <property type="entry name" value="tRNA-synt_2b"/>
    <property type="match status" value="1"/>
</dbReference>
<dbReference type="Gene3D" id="3.30.980.10">
    <property type="entry name" value="Threonyl-trna Synthetase, Chain A, domain 2"/>
    <property type="match status" value="1"/>
</dbReference>
<dbReference type="SUPFAM" id="SSF55186">
    <property type="entry name" value="ThrRS/AlaRS common domain"/>
    <property type="match status" value="1"/>
</dbReference>
<dbReference type="PANTHER" id="PTHR11451:SF44">
    <property type="entry name" value="THREONINE--TRNA LIGASE, CHLOROPLASTIC_MITOCHONDRIAL 2"/>
    <property type="match status" value="1"/>
</dbReference>
<dbReference type="Gene3D" id="3.30.54.20">
    <property type="match status" value="1"/>
</dbReference>
<dbReference type="InterPro" id="IPR012947">
    <property type="entry name" value="tRNA_SAD"/>
</dbReference>
<evidence type="ECO:0000256" key="3">
    <source>
        <dbReference type="ARBA" id="ARBA00022598"/>
    </source>
</evidence>
<evidence type="ECO:0000256" key="5">
    <source>
        <dbReference type="ARBA" id="ARBA00022741"/>
    </source>
</evidence>
<evidence type="ECO:0000256" key="8">
    <source>
        <dbReference type="ARBA" id="ARBA00022884"/>
    </source>
</evidence>
<dbReference type="EC" id="6.1.1.3" evidence="12"/>
<dbReference type="SUPFAM" id="SSF55681">
    <property type="entry name" value="Class II aaRS and biotin synthetases"/>
    <property type="match status" value="1"/>
</dbReference>
<dbReference type="Proteomes" id="UP000179184">
    <property type="component" value="Unassembled WGS sequence"/>
</dbReference>
<dbReference type="PROSITE" id="PS50862">
    <property type="entry name" value="AA_TRNA_LIGASE_II"/>
    <property type="match status" value="1"/>
</dbReference>
<dbReference type="InterPro" id="IPR002314">
    <property type="entry name" value="aa-tRNA-synt_IIb"/>
</dbReference>
<sequence>MTYPLETIRHSYAHVLAAAIQRLFPDVRFGVGPVIENGFYYDILLPKAIGGEDLPKIEQEMKRIIKQNLKFEREETGIDEAIAFFQKTNQPFKVELLKDLKMKGTTAMSEEEQKTIGKEVKTVSIYKTGGFVDLCRGPHVASTKELPADAFRLTKIAGAYWRGSEKNPMLTRIYGAGFIAKKDLDKYLWQQEEIKKRDHRVLGEKLKLFTFAEEVGPGLPLWLPNGTILRDEIENYAKEIEKKWGYRRVATPHIAKETLYRMSGHIPYYAESMFPPMKLDDGNYYLKAMNCPHTHMIYKSEPKSYRDLPLRLAEYGTVYRYELSGTLAGLLRTRGFTQNDAHIYCREDQVEAEFLKVMKLHEFWYKKVFGIKDFYMRLSLPAKDKAKYADIPEGWKKSVEMIRRSMQNSKLPFVEAEGEAAFYGPKVDFQIKSIVGREETASTNQLDFLAAQRFNLNYRDKDGKDKPVYVIHRAPLGSHERFIAFLIEHFAGAFPLWLAPVQAWILPIGKAHKKYAARIAKELQAVDIRAELKDQNETVGKKIREGENQKIPYLLIVGDKEMKNESVAVRKRAKGDLGAVKFKKFLARIKEEIVKKK</sequence>
<comment type="cofactor">
    <cofactor evidence="12">
        <name>Zn(2+)</name>
        <dbReference type="ChEBI" id="CHEBI:29105"/>
    </cofactor>
    <text evidence="12">Binds 1 zinc ion per subunit.</text>
</comment>
<dbReference type="SUPFAM" id="SSF52954">
    <property type="entry name" value="Class II aaRS ABD-related"/>
    <property type="match status" value="1"/>
</dbReference>
<dbReference type="GO" id="GO:0005524">
    <property type="term" value="F:ATP binding"/>
    <property type="evidence" value="ECO:0007669"/>
    <property type="project" value="UniProtKB-UniRule"/>
</dbReference>
<dbReference type="EMBL" id="MEYN01000032">
    <property type="protein sequence ID" value="OGD30111.1"/>
    <property type="molecule type" value="Genomic_DNA"/>
</dbReference>
<dbReference type="InterPro" id="IPR045864">
    <property type="entry name" value="aa-tRNA-synth_II/BPL/LPL"/>
</dbReference>
<comment type="caution">
    <text evidence="12">Lacks conserved residue(s) required for the propagation of feature annotation.</text>
</comment>
<dbReference type="GO" id="GO:0004829">
    <property type="term" value="F:threonine-tRNA ligase activity"/>
    <property type="evidence" value="ECO:0007669"/>
    <property type="project" value="UniProtKB-UniRule"/>
</dbReference>
<feature type="binding site" evidence="12">
    <location>
        <position position="472"/>
    </location>
    <ligand>
        <name>Zn(2+)</name>
        <dbReference type="ChEBI" id="CHEBI:29105"/>
        <note>catalytic</note>
    </ligand>
</feature>
<feature type="binding site" evidence="12">
    <location>
        <position position="291"/>
    </location>
    <ligand>
        <name>Zn(2+)</name>
        <dbReference type="ChEBI" id="CHEBI:29105"/>
        <note>catalytic</note>
    </ligand>
</feature>
<evidence type="ECO:0000256" key="2">
    <source>
        <dbReference type="ARBA" id="ARBA00022555"/>
    </source>
</evidence>
<dbReference type="InterPro" id="IPR033728">
    <property type="entry name" value="ThrRS_core"/>
</dbReference>
<dbReference type="GO" id="GO:0000049">
    <property type="term" value="F:tRNA binding"/>
    <property type="evidence" value="ECO:0007669"/>
    <property type="project" value="UniProtKB-KW"/>
</dbReference>
<dbReference type="CDD" id="cd00771">
    <property type="entry name" value="ThrRS_core"/>
    <property type="match status" value="1"/>
</dbReference>
<keyword evidence="2 12" id="KW-0820">tRNA-binding</keyword>
<evidence type="ECO:0000256" key="11">
    <source>
        <dbReference type="ARBA" id="ARBA00049515"/>
    </source>
</evidence>
<dbReference type="InterPro" id="IPR018163">
    <property type="entry name" value="Thr/Ala-tRNA-synth_IIc_edit"/>
</dbReference>
<keyword evidence="5 12" id="KW-0547">Nucleotide-binding</keyword>
<dbReference type="Gene3D" id="3.40.50.800">
    <property type="entry name" value="Anticodon-binding domain"/>
    <property type="match status" value="1"/>
</dbReference>
<dbReference type="InterPro" id="IPR036621">
    <property type="entry name" value="Anticodon-bd_dom_sf"/>
</dbReference>
<dbReference type="AlphaFoldDB" id="A0A1F5BHM6"/>
<evidence type="ECO:0000256" key="1">
    <source>
        <dbReference type="ARBA" id="ARBA00008226"/>
    </source>
</evidence>
<comment type="catalytic activity">
    <reaction evidence="11 12">
        <text>tRNA(Thr) + L-threonine + ATP = L-threonyl-tRNA(Thr) + AMP + diphosphate + H(+)</text>
        <dbReference type="Rhea" id="RHEA:24624"/>
        <dbReference type="Rhea" id="RHEA-COMP:9670"/>
        <dbReference type="Rhea" id="RHEA-COMP:9704"/>
        <dbReference type="ChEBI" id="CHEBI:15378"/>
        <dbReference type="ChEBI" id="CHEBI:30616"/>
        <dbReference type="ChEBI" id="CHEBI:33019"/>
        <dbReference type="ChEBI" id="CHEBI:57926"/>
        <dbReference type="ChEBI" id="CHEBI:78442"/>
        <dbReference type="ChEBI" id="CHEBI:78534"/>
        <dbReference type="ChEBI" id="CHEBI:456215"/>
        <dbReference type="EC" id="6.1.1.3"/>
    </reaction>
</comment>
<dbReference type="HAMAP" id="MF_00184">
    <property type="entry name" value="Thr_tRNA_synth"/>
    <property type="match status" value="1"/>
</dbReference>
<keyword evidence="6 12" id="KW-0862">Zinc</keyword>
<dbReference type="PANTHER" id="PTHR11451">
    <property type="entry name" value="THREONINE-TRNA LIGASE"/>
    <property type="match status" value="1"/>
</dbReference>
<evidence type="ECO:0000256" key="9">
    <source>
        <dbReference type="ARBA" id="ARBA00022917"/>
    </source>
</evidence>
<name>A0A1F5BHM6_9BACT</name>
<keyword evidence="8 12" id="KW-0694">RNA-binding</keyword>
<evidence type="ECO:0000256" key="6">
    <source>
        <dbReference type="ARBA" id="ARBA00022833"/>
    </source>
</evidence>
<comment type="caution">
    <text evidence="14">The sequence shown here is derived from an EMBL/GenBank/DDBJ whole genome shotgun (WGS) entry which is preliminary data.</text>
</comment>
<comment type="subunit">
    <text evidence="12">Homodimer.</text>
</comment>
<dbReference type="GO" id="GO:0006435">
    <property type="term" value="P:threonyl-tRNA aminoacylation"/>
    <property type="evidence" value="ECO:0007669"/>
    <property type="project" value="UniProtKB-UniRule"/>
</dbReference>
<evidence type="ECO:0000256" key="12">
    <source>
        <dbReference type="HAMAP-Rule" id="MF_00184"/>
    </source>
</evidence>
<dbReference type="SMART" id="SM00863">
    <property type="entry name" value="tRNA_SAD"/>
    <property type="match status" value="1"/>
</dbReference>
<dbReference type="InterPro" id="IPR047246">
    <property type="entry name" value="ThrRS_anticodon"/>
</dbReference>
<dbReference type="CDD" id="cd00860">
    <property type="entry name" value="ThrRS_anticodon"/>
    <property type="match status" value="1"/>
</dbReference>
<evidence type="ECO:0000313" key="15">
    <source>
        <dbReference type="Proteomes" id="UP000179184"/>
    </source>
</evidence>
<accession>A0A1F5BHM6</accession>
<evidence type="ECO:0000256" key="4">
    <source>
        <dbReference type="ARBA" id="ARBA00022723"/>
    </source>
</evidence>
<protein>
    <recommendedName>
        <fullName evidence="12">Threonine--tRNA ligase</fullName>
        <ecNumber evidence="12">6.1.1.3</ecNumber>
    </recommendedName>
    <alternativeName>
        <fullName evidence="12">Threonyl-tRNA synthetase</fullName>
        <shortName evidence="12">ThrRS</shortName>
    </alternativeName>
</protein>
<keyword evidence="4 12" id="KW-0479">Metal-binding</keyword>
<dbReference type="InterPro" id="IPR006195">
    <property type="entry name" value="aa-tRNA-synth_II"/>
</dbReference>
<proteinExistence type="inferred from homology"/>